<evidence type="ECO:0000313" key="3">
    <source>
        <dbReference type="EMBL" id="XBC46066.1"/>
    </source>
</evidence>
<name>A0AB74TIH6_9LACT</name>
<dbReference type="AlphaFoldDB" id="A0AB74TIH6"/>
<evidence type="ECO:0000256" key="1">
    <source>
        <dbReference type="SAM" id="MobiDB-lite"/>
    </source>
</evidence>
<feature type="region of interest" description="Disordered" evidence="1">
    <location>
        <begin position="95"/>
        <end position="127"/>
    </location>
</feature>
<reference evidence="3" key="1">
    <citation type="submission" date="2023-12" db="EMBL/GenBank/DDBJ databases">
        <title>Dolosigranulum savutii sp. nov. isolated from human upper respiratory samples collected in Botswana.</title>
        <authorList>
            <person name="Kelly M.S."/>
        </authorList>
    </citation>
    <scope>NUCLEOTIDE SEQUENCE</scope>
    <source>
        <strain evidence="3">MSK433</strain>
    </source>
</reference>
<dbReference type="RefSeq" id="WP_347300425.1">
    <property type="nucleotide sequence ID" value="NZ_CP142433.1"/>
</dbReference>
<sequence>MKNKIRANEGSILVSALLFLGFMAFLVNGVAVMVTNQVTHFEQVKESYLAKTMIQKSMQLTRQEVLAKAQDELDAQVKAKADLLAKKATLKKSLEENEEERANLKEEKEQAQKALEKAKERREEIETEATDIEELQARVNDILELDDDEEALGSERDKAQVDDLLAEIDEEIETLETDDERNEREEDLKKEHEELKEHLADINQQLADIEIVDNTPLTRGGTFQFNHGTVTLTSPQRDTFQFTTALKSGYTVDYTYTVTLPNVEEALAEVELQEDKHDVPENEAADALTEDPSEE</sequence>
<feature type="region of interest" description="Disordered" evidence="1">
    <location>
        <begin position="273"/>
        <end position="295"/>
    </location>
</feature>
<dbReference type="EMBL" id="CP142433">
    <property type="protein sequence ID" value="XBC46066.1"/>
    <property type="molecule type" value="Genomic_DNA"/>
</dbReference>
<keyword evidence="2" id="KW-1133">Transmembrane helix</keyword>
<keyword evidence="2" id="KW-0812">Transmembrane</keyword>
<accession>A0AB74TIH6</accession>
<protein>
    <submittedName>
        <fullName evidence="3">Uncharacterized protein</fullName>
    </submittedName>
</protein>
<organism evidence="3">
    <name type="scientific">Dolosigranulum savutiense</name>
    <dbReference type="NCBI Taxonomy" id="3110288"/>
    <lineage>
        <taxon>Bacteria</taxon>
        <taxon>Bacillati</taxon>
        <taxon>Bacillota</taxon>
        <taxon>Bacilli</taxon>
        <taxon>Lactobacillales</taxon>
        <taxon>Carnobacteriaceae</taxon>
        <taxon>Dolosigranulum</taxon>
    </lineage>
</organism>
<feature type="transmembrane region" description="Helical" evidence="2">
    <location>
        <begin position="12"/>
        <end position="34"/>
    </location>
</feature>
<gene>
    <name evidence="3" type="ORF">VUQ08_00180</name>
</gene>
<evidence type="ECO:0000256" key="2">
    <source>
        <dbReference type="SAM" id="Phobius"/>
    </source>
</evidence>
<feature type="compositionally biased region" description="Acidic residues" evidence="1">
    <location>
        <begin position="281"/>
        <end position="295"/>
    </location>
</feature>
<proteinExistence type="predicted"/>
<feature type="compositionally biased region" description="Basic and acidic residues" evidence="1">
    <location>
        <begin position="95"/>
        <end position="124"/>
    </location>
</feature>
<keyword evidence="2" id="KW-0472">Membrane</keyword>